<comment type="caution">
    <text evidence="2">The sequence shown here is derived from an EMBL/GenBank/DDBJ whole genome shotgun (WGS) entry which is preliminary data.</text>
</comment>
<sequence>MKFTENAVEKAAADHCTVASPSSLNRALFGYPQHYRREHEHGVRFPGQLPPSFDGSYTSMFGNYRPHPTSEPAPRPAHQLTGVISPDLQYCSFLTMPPLLPPLPMEVVRGLDLSSNIPTPLAIVPPEGPPPRVERPNPSSPPSPCYAPMNAVAGSAPTTTACAGPDDALSQGMNGMSFNTSPPDVEPRYAHVAGASYHRHPPPYAPSDALPRRIPHPQEMSMAGFDSLPLEPREAIKAVRAAS</sequence>
<evidence type="ECO:0000313" key="2">
    <source>
        <dbReference type="EMBL" id="EJK53406.1"/>
    </source>
</evidence>
<proteinExistence type="predicted"/>
<dbReference type="EMBL" id="AGNL01037833">
    <property type="protein sequence ID" value="EJK53406.1"/>
    <property type="molecule type" value="Genomic_DNA"/>
</dbReference>
<protein>
    <submittedName>
        <fullName evidence="2">Uncharacterized protein</fullName>
    </submittedName>
</protein>
<keyword evidence="3" id="KW-1185">Reference proteome</keyword>
<gene>
    <name evidence="2" type="ORF">THAOC_27167</name>
</gene>
<evidence type="ECO:0000256" key="1">
    <source>
        <dbReference type="SAM" id="MobiDB-lite"/>
    </source>
</evidence>
<feature type="region of interest" description="Disordered" evidence="1">
    <location>
        <begin position="122"/>
        <end position="143"/>
    </location>
</feature>
<evidence type="ECO:0000313" key="3">
    <source>
        <dbReference type="Proteomes" id="UP000266841"/>
    </source>
</evidence>
<dbReference type="AlphaFoldDB" id="K0RX18"/>
<dbReference type="Proteomes" id="UP000266841">
    <property type="component" value="Unassembled WGS sequence"/>
</dbReference>
<accession>K0RX18</accession>
<organism evidence="2 3">
    <name type="scientific">Thalassiosira oceanica</name>
    <name type="common">Marine diatom</name>
    <dbReference type="NCBI Taxonomy" id="159749"/>
    <lineage>
        <taxon>Eukaryota</taxon>
        <taxon>Sar</taxon>
        <taxon>Stramenopiles</taxon>
        <taxon>Ochrophyta</taxon>
        <taxon>Bacillariophyta</taxon>
        <taxon>Coscinodiscophyceae</taxon>
        <taxon>Thalassiosirophycidae</taxon>
        <taxon>Thalassiosirales</taxon>
        <taxon>Thalassiosiraceae</taxon>
        <taxon>Thalassiosira</taxon>
    </lineage>
</organism>
<name>K0RX18_THAOC</name>
<reference evidence="2 3" key="1">
    <citation type="journal article" date="2012" name="Genome Biol.">
        <title>Genome and low-iron response of an oceanic diatom adapted to chronic iron limitation.</title>
        <authorList>
            <person name="Lommer M."/>
            <person name="Specht M."/>
            <person name="Roy A.S."/>
            <person name="Kraemer L."/>
            <person name="Andreson R."/>
            <person name="Gutowska M.A."/>
            <person name="Wolf J."/>
            <person name="Bergner S.V."/>
            <person name="Schilhabel M.B."/>
            <person name="Klostermeier U.C."/>
            <person name="Beiko R.G."/>
            <person name="Rosenstiel P."/>
            <person name="Hippler M."/>
            <person name="Laroche J."/>
        </authorList>
    </citation>
    <scope>NUCLEOTIDE SEQUENCE [LARGE SCALE GENOMIC DNA]</scope>
    <source>
        <strain evidence="2 3">CCMP1005</strain>
    </source>
</reference>
<feature type="region of interest" description="Disordered" evidence="1">
    <location>
        <begin position="197"/>
        <end position="228"/>
    </location>
</feature>